<keyword evidence="2" id="KW-0812">Transmembrane</keyword>
<name>A0AAW0LU27_QUESU</name>
<dbReference type="Pfam" id="PF12796">
    <property type="entry name" value="Ank_2"/>
    <property type="match status" value="2"/>
</dbReference>
<proteinExistence type="predicted"/>
<feature type="transmembrane region" description="Helical" evidence="2">
    <location>
        <begin position="663"/>
        <end position="689"/>
    </location>
</feature>
<keyword evidence="5" id="KW-1185">Reference proteome</keyword>
<dbReference type="PROSITE" id="PS50088">
    <property type="entry name" value="ANK_REPEAT"/>
    <property type="match status" value="1"/>
</dbReference>
<feature type="non-terminal residue" evidence="4">
    <location>
        <position position="1"/>
    </location>
</feature>
<dbReference type="Proteomes" id="UP000237347">
    <property type="component" value="Unassembled WGS sequence"/>
</dbReference>
<feature type="repeat" description="ANK" evidence="1">
    <location>
        <begin position="774"/>
        <end position="806"/>
    </location>
</feature>
<dbReference type="EMBL" id="PKMF04000060">
    <property type="protein sequence ID" value="KAK7853941.1"/>
    <property type="molecule type" value="Genomic_DNA"/>
</dbReference>
<organism evidence="4 5">
    <name type="scientific">Quercus suber</name>
    <name type="common">Cork oak</name>
    <dbReference type="NCBI Taxonomy" id="58331"/>
    <lineage>
        <taxon>Eukaryota</taxon>
        <taxon>Viridiplantae</taxon>
        <taxon>Streptophyta</taxon>
        <taxon>Embryophyta</taxon>
        <taxon>Tracheophyta</taxon>
        <taxon>Spermatophyta</taxon>
        <taxon>Magnoliopsida</taxon>
        <taxon>eudicotyledons</taxon>
        <taxon>Gunneridae</taxon>
        <taxon>Pentapetalae</taxon>
        <taxon>rosids</taxon>
        <taxon>fabids</taxon>
        <taxon>Fagales</taxon>
        <taxon>Fagaceae</taxon>
        <taxon>Quercus</taxon>
    </lineage>
</organism>
<feature type="transmembrane region" description="Helical" evidence="2">
    <location>
        <begin position="1170"/>
        <end position="1195"/>
    </location>
</feature>
<feature type="domain" description="PGG" evidence="3">
    <location>
        <begin position="543"/>
        <end position="649"/>
    </location>
</feature>
<dbReference type="InterPro" id="IPR002110">
    <property type="entry name" value="Ankyrin_rpt"/>
</dbReference>
<feature type="transmembrane region" description="Helical" evidence="2">
    <location>
        <begin position="585"/>
        <end position="606"/>
    </location>
</feature>
<feature type="transmembrane region" description="Helical" evidence="2">
    <location>
        <begin position="1091"/>
        <end position="1115"/>
    </location>
</feature>
<dbReference type="PANTHER" id="PTHR24177:SF103">
    <property type="entry name" value="PGG DOMAIN-CONTAINING PROTEIN"/>
    <property type="match status" value="1"/>
</dbReference>
<evidence type="ECO:0000256" key="2">
    <source>
        <dbReference type="SAM" id="Phobius"/>
    </source>
</evidence>
<dbReference type="AlphaFoldDB" id="A0AAW0LU27"/>
<dbReference type="Gene3D" id="1.25.40.20">
    <property type="entry name" value="Ankyrin repeat-containing domain"/>
    <property type="match status" value="5"/>
</dbReference>
<dbReference type="SUPFAM" id="SSF48403">
    <property type="entry name" value="Ankyrin repeat"/>
    <property type="match status" value="2"/>
</dbReference>
<protein>
    <submittedName>
        <fullName evidence="4">Serine/threonine-protein phosphatase 6 regulatory ankyrin repeat subunit b</fullName>
    </submittedName>
</protein>
<feature type="domain" description="PGG" evidence="3">
    <location>
        <begin position="1049"/>
        <end position="1155"/>
    </location>
</feature>
<sequence length="1222" mass="138317">VNPNLSGLVSLNPGRIAIECAKVASKIEMMEAPATTKDMMEIEIETWTLPSPLKCSESIENFLNWVDENGEDIEVHSGWIDKQYTQCEDFIIHPELKDLTGYKSLYPSAVKGDWKKVHNICHEQMFLSTVPITNSLDTVFHLAISDDQKDIFEQLLQLLPQESLRIASALRRKNKKGNNLLHIAASVGSVTMCRRIISISKSMINTYNNEGESPLFVAALNGHKDAFLYLHSECGPDEDYCIRNNELSCKILDLYVELVDFTNNKRISSLHLLANKPSAFKSGSNLRWFEEIIYHCEYTVRTTKVRNEWSILIMNKLLKNTSMYQFSKDIPSFSSHYPVIPDHAKSQKDDESPYIIRTASGKIEKRLLTPSSINRKGLDSSDQSKEKRIEEEDINLSELTPILVAAWNGITEMVEATLRIYPMAMYDVDNKHQKNIVLLTAEHKQPCVYKLLLSLKEEKIIKKSVFCEVDNEGNSALHLAAKSTNFNWPVPGALSQMQWEIKWYEYIQKSLQRNFHFLDNNNSQTPEEIFTKNHQDLVGKGGSWLNNTSNACSVVAGLFVTSTFSTATNLPDAIKNEAYDKASKIYAGSSFVSFYSSLIAVVMFLAIPTSGCRETDFRHALPRKLLLGLTAFYISIASTLVSFTTGHFFIFRDQLKFVSSTSYIVTYALVTVSSMAVFPLYFHLVWATFKKELQRKYRDVAERLSQSAAKGEWNEVGKICQKDWLLDVPITKLGGTVLHLAAYHNLEDIFELLLQQLAPGSLLAKTYLKRKNFKGNTPLHYAASVGSVRTCRSIIDKADSTTLLSVRNNEGETPLFSAVLHGHKDAFLYLDSICCPEEISNYWTRKNDDTILLCAISEEHYELSLIILRKYRALVNLGNKDGMTPLHLLASKPSAFKSGNDLRWFENIIYHCKYFISKAKIILAILIAAKNGITEMVEKIIEIYPVAMYDVDKDQKNIVLLTVEYKQPSVYELLLSLRRKNVIKDSVFTEVDHEGNSALHLAATKAEFNWPYIKNSMKRGFLPLLNKNGQTPEEVFTKNHEDLVKEGGNWLISTSDACSVVAGLFVSITFSTATALPDGIEGNKHSNASKIFAGSSFVSFYSSLLAVVMFLAILTSGCRERDFRHALPWKLLLGLTAFYMSIASTLVSFTTGHFFIFRDQLKFVSSTSYMVAYLLVTLFSMGVFPLYFHLAWATLKKVPQRKYRKVPHHHHIITLAGFHITH</sequence>
<keyword evidence="1" id="KW-0040">ANK repeat</keyword>
<gene>
    <name evidence="4" type="primary">ANKRD44</name>
    <name evidence="4" type="ORF">CFP56_034118</name>
</gene>
<reference evidence="4 5" key="1">
    <citation type="journal article" date="2018" name="Sci. Data">
        <title>The draft genome sequence of cork oak.</title>
        <authorList>
            <person name="Ramos A.M."/>
            <person name="Usie A."/>
            <person name="Barbosa P."/>
            <person name="Barros P.M."/>
            <person name="Capote T."/>
            <person name="Chaves I."/>
            <person name="Simoes F."/>
            <person name="Abreu I."/>
            <person name="Carrasquinho I."/>
            <person name="Faro C."/>
            <person name="Guimaraes J.B."/>
            <person name="Mendonca D."/>
            <person name="Nobrega F."/>
            <person name="Rodrigues L."/>
            <person name="Saibo N.J.M."/>
            <person name="Varela M.C."/>
            <person name="Egas C."/>
            <person name="Matos J."/>
            <person name="Miguel C.M."/>
            <person name="Oliveira M.M."/>
            <person name="Ricardo C.P."/>
            <person name="Goncalves S."/>
        </authorList>
    </citation>
    <scope>NUCLEOTIDE SEQUENCE [LARGE SCALE GENOMIC DNA]</scope>
    <source>
        <strain evidence="5">cv. HL8</strain>
    </source>
</reference>
<dbReference type="InterPro" id="IPR036770">
    <property type="entry name" value="Ankyrin_rpt-contain_sf"/>
</dbReference>
<accession>A0AAW0LU27</accession>
<dbReference type="GO" id="GO:0016020">
    <property type="term" value="C:membrane"/>
    <property type="evidence" value="ECO:0007669"/>
    <property type="project" value="TreeGrafter"/>
</dbReference>
<feature type="transmembrane region" description="Helical" evidence="2">
    <location>
        <begin position="1050"/>
        <end position="1071"/>
    </location>
</feature>
<evidence type="ECO:0000313" key="4">
    <source>
        <dbReference type="EMBL" id="KAK7853941.1"/>
    </source>
</evidence>
<keyword evidence="2" id="KW-0472">Membrane</keyword>
<evidence type="ECO:0000313" key="5">
    <source>
        <dbReference type="Proteomes" id="UP000237347"/>
    </source>
</evidence>
<dbReference type="Pfam" id="PF13962">
    <property type="entry name" value="PGG"/>
    <property type="match status" value="2"/>
</dbReference>
<comment type="caution">
    <text evidence="4">The sequence shown here is derived from an EMBL/GenBank/DDBJ whole genome shotgun (WGS) entry which is preliminary data.</text>
</comment>
<feature type="transmembrane region" description="Helical" evidence="2">
    <location>
        <begin position="1127"/>
        <end position="1150"/>
    </location>
</feature>
<evidence type="ECO:0000259" key="3">
    <source>
        <dbReference type="Pfam" id="PF13962"/>
    </source>
</evidence>
<feature type="transmembrane region" description="Helical" evidence="2">
    <location>
        <begin position="626"/>
        <end position="651"/>
    </location>
</feature>
<dbReference type="PANTHER" id="PTHR24177">
    <property type="entry name" value="CASKIN"/>
    <property type="match status" value="1"/>
</dbReference>
<evidence type="ECO:0000256" key="1">
    <source>
        <dbReference type="PROSITE-ProRule" id="PRU00023"/>
    </source>
</evidence>
<keyword evidence="2" id="KW-1133">Transmembrane helix</keyword>
<dbReference type="SMART" id="SM00248">
    <property type="entry name" value="ANK"/>
    <property type="match status" value="8"/>
</dbReference>
<dbReference type="InterPro" id="IPR026961">
    <property type="entry name" value="PGG_dom"/>
</dbReference>